<feature type="non-terminal residue" evidence="2">
    <location>
        <position position="83"/>
    </location>
</feature>
<keyword evidence="1" id="KW-1133">Transmembrane helix</keyword>
<protein>
    <submittedName>
        <fullName evidence="2">Uncharacterized protein</fullName>
    </submittedName>
</protein>
<dbReference type="EMBL" id="MU006098">
    <property type="protein sequence ID" value="KAF2837696.1"/>
    <property type="molecule type" value="Genomic_DNA"/>
</dbReference>
<comment type="caution">
    <text evidence="2">The sequence shown here is derived from an EMBL/GenBank/DDBJ whole genome shotgun (WGS) entry which is preliminary data.</text>
</comment>
<evidence type="ECO:0000313" key="2">
    <source>
        <dbReference type="EMBL" id="KAF2837696.1"/>
    </source>
</evidence>
<proteinExistence type="predicted"/>
<evidence type="ECO:0000256" key="1">
    <source>
        <dbReference type="SAM" id="Phobius"/>
    </source>
</evidence>
<keyword evidence="3" id="KW-1185">Reference proteome</keyword>
<evidence type="ECO:0000313" key="3">
    <source>
        <dbReference type="Proteomes" id="UP000799429"/>
    </source>
</evidence>
<keyword evidence="1" id="KW-0812">Transmembrane</keyword>
<keyword evidence="1" id="KW-0472">Membrane</keyword>
<reference evidence="2" key="1">
    <citation type="journal article" date="2020" name="Stud. Mycol.">
        <title>101 Dothideomycetes genomes: a test case for predicting lifestyles and emergence of pathogens.</title>
        <authorList>
            <person name="Haridas S."/>
            <person name="Albert R."/>
            <person name="Binder M."/>
            <person name="Bloem J."/>
            <person name="Labutti K."/>
            <person name="Salamov A."/>
            <person name="Andreopoulos B."/>
            <person name="Baker S."/>
            <person name="Barry K."/>
            <person name="Bills G."/>
            <person name="Bluhm B."/>
            <person name="Cannon C."/>
            <person name="Castanera R."/>
            <person name="Culley D."/>
            <person name="Daum C."/>
            <person name="Ezra D."/>
            <person name="Gonzalez J."/>
            <person name="Henrissat B."/>
            <person name="Kuo A."/>
            <person name="Liang C."/>
            <person name="Lipzen A."/>
            <person name="Lutzoni F."/>
            <person name="Magnuson J."/>
            <person name="Mondo S."/>
            <person name="Nolan M."/>
            <person name="Ohm R."/>
            <person name="Pangilinan J."/>
            <person name="Park H.-J."/>
            <person name="Ramirez L."/>
            <person name="Alfaro M."/>
            <person name="Sun H."/>
            <person name="Tritt A."/>
            <person name="Yoshinaga Y."/>
            <person name="Zwiers L.-H."/>
            <person name="Turgeon B."/>
            <person name="Goodwin S."/>
            <person name="Spatafora J."/>
            <person name="Crous P."/>
            <person name="Grigoriev I."/>
        </authorList>
    </citation>
    <scope>NUCLEOTIDE SEQUENCE</scope>
    <source>
        <strain evidence="2">CBS 101060</strain>
    </source>
</reference>
<accession>A0A9P4S890</accession>
<gene>
    <name evidence="2" type="ORF">M501DRAFT_994901</name>
</gene>
<dbReference type="AlphaFoldDB" id="A0A9P4S890"/>
<dbReference type="Proteomes" id="UP000799429">
    <property type="component" value="Unassembled WGS sequence"/>
</dbReference>
<name>A0A9P4S890_9PEZI</name>
<sequence length="83" mass="9234">MSLHLYVVLEMSTLVMRETKMSFTVDVGAGVLGKGFAILDEGLSEQVGFEIYGRYDKSFVSPHVVSVHLVCIFYSFFLGSFLS</sequence>
<feature type="transmembrane region" description="Helical" evidence="1">
    <location>
        <begin position="59"/>
        <end position="82"/>
    </location>
</feature>
<organism evidence="2 3">
    <name type="scientific">Patellaria atrata CBS 101060</name>
    <dbReference type="NCBI Taxonomy" id="1346257"/>
    <lineage>
        <taxon>Eukaryota</taxon>
        <taxon>Fungi</taxon>
        <taxon>Dikarya</taxon>
        <taxon>Ascomycota</taxon>
        <taxon>Pezizomycotina</taxon>
        <taxon>Dothideomycetes</taxon>
        <taxon>Dothideomycetes incertae sedis</taxon>
        <taxon>Patellariales</taxon>
        <taxon>Patellariaceae</taxon>
        <taxon>Patellaria</taxon>
    </lineage>
</organism>